<evidence type="ECO:0000313" key="3">
    <source>
        <dbReference type="Proteomes" id="UP001500827"/>
    </source>
</evidence>
<evidence type="ECO:0000313" key="2">
    <source>
        <dbReference type="EMBL" id="GAA3908728.1"/>
    </source>
</evidence>
<feature type="compositionally biased region" description="Basic and acidic residues" evidence="1">
    <location>
        <begin position="52"/>
        <end position="68"/>
    </location>
</feature>
<reference evidence="3" key="1">
    <citation type="journal article" date="2019" name="Int. J. Syst. Evol. Microbiol.">
        <title>The Global Catalogue of Microorganisms (GCM) 10K type strain sequencing project: providing services to taxonomists for standard genome sequencing and annotation.</title>
        <authorList>
            <consortium name="The Broad Institute Genomics Platform"/>
            <consortium name="The Broad Institute Genome Sequencing Center for Infectious Disease"/>
            <person name="Wu L."/>
            <person name="Ma J."/>
        </authorList>
    </citation>
    <scope>NUCLEOTIDE SEQUENCE [LARGE SCALE GENOMIC DNA]</scope>
    <source>
        <strain evidence="3">JCM 17543</strain>
    </source>
</reference>
<dbReference type="Proteomes" id="UP001500827">
    <property type="component" value="Unassembled WGS sequence"/>
</dbReference>
<dbReference type="EMBL" id="BAABBM010000001">
    <property type="protein sequence ID" value="GAA3908728.1"/>
    <property type="molecule type" value="Genomic_DNA"/>
</dbReference>
<evidence type="ECO:0000256" key="1">
    <source>
        <dbReference type="SAM" id="MobiDB-lite"/>
    </source>
</evidence>
<keyword evidence="3" id="KW-1185">Reference proteome</keyword>
<gene>
    <name evidence="2" type="ORF">GCM10022276_28780</name>
</gene>
<accession>A0ABP7LXC2</accession>
<name>A0ABP7LXC2_9SPHN</name>
<sequence length="68" mass="8043">MRYDDCYRGTKPVYEVGEVRKTGLLPYNLDDRSSRRRSDRWMAERSLVGRQQPDHECAPQNDREQPAS</sequence>
<protein>
    <submittedName>
        <fullName evidence="2">Uncharacterized protein</fullName>
    </submittedName>
</protein>
<organism evidence="2 3">
    <name type="scientific">Sphingomonas limnosediminicola</name>
    <dbReference type="NCBI Taxonomy" id="940133"/>
    <lineage>
        <taxon>Bacteria</taxon>
        <taxon>Pseudomonadati</taxon>
        <taxon>Pseudomonadota</taxon>
        <taxon>Alphaproteobacteria</taxon>
        <taxon>Sphingomonadales</taxon>
        <taxon>Sphingomonadaceae</taxon>
        <taxon>Sphingomonas</taxon>
    </lineage>
</organism>
<proteinExistence type="predicted"/>
<comment type="caution">
    <text evidence="2">The sequence shown here is derived from an EMBL/GenBank/DDBJ whole genome shotgun (WGS) entry which is preliminary data.</text>
</comment>
<feature type="region of interest" description="Disordered" evidence="1">
    <location>
        <begin position="28"/>
        <end position="68"/>
    </location>
</feature>